<dbReference type="EMBL" id="FNVD01000009">
    <property type="protein sequence ID" value="SEG06105.1"/>
    <property type="molecule type" value="Genomic_DNA"/>
</dbReference>
<dbReference type="AlphaFoldDB" id="A0A1H5X3W0"/>
<protein>
    <submittedName>
        <fullName evidence="1">Head-tail adaptor</fullName>
    </submittedName>
</protein>
<organism evidence="1 2">
    <name type="scientific">Jhaorihella thermophila</name>
    <dbReference type="NCBI Taxonomy" id="488547"/>
    <lineage>
        <taxon>Bacteria</taxon>
        <taxon>Pseudomonadati</taxon>
        <taxon>Pseudomonadota</taxon>
        <taxon>Alphaproteobacteria</taxon>
        <taxon>Rhodobacterales</taxon>
        <taxon>Paracoccaceae</taxon>
        <taxon>Jhaorihella</taxon>
    </lineage>
</organism>
<dbReference type="RefSeq" id="WP_104008398.1">
    <property type="nucleotide sequence ID" value="NZ_FNVD01000009.1"/>
</dbReference>
<sequence>MRAPRLNRALVLERPVRAPDGAGGFSEAWEALGTVWAEVTARTGRERGEAGMPVSTVVYRIVLRAAPVGASMRPEAGQRFRDGARIFAIRAVAERDPDGRFLICFCDEEVAA</sequence>
<dbReference type="InterPro" id="IPR038666">
    <property type="entry name" value="SSP1_head-tail_sf"/>
</dbReference>
<dbReference type="Pfam" id="PF05521">
    <property type="entry name" value="Phage_HCP"/>
    <property type="match status" value="1"/>
</dbReference>
<accession>A0A1H5X3W0</accession>
<proteinExistence type="predicted"/>
<dbReference type="OrthoDB" id="7570189at2"/>
<name>A0A1H5X3W0_9RHOB</name>
<reference evidence="1 2" key="1">
    <citation type="submission" date="2016-10" db="EMBL/GenBank/DDBJ databases">
        <authorList>
            <person name="de Groot N.N."/>
        </authorList>
    </citation>
    <scope>NUCLEOTIDE SEQUENCE [LARGE SCALE GENOMIC DNA]</scope>
    <source>
        <strain evidence="1 2">DSM 23413</strain>
    </source>
</reference>
<evidence type="ECO:0000313" key="2">
    <source>
        <dbReference type="Proteomes" id="UP000236742"/>
    </source>
</evidence>
<dbReference type="Gene3D" id="2.40.10.270">
    <property type="entry name" value="Bacteriophage SPP1 head-tail adaptor protein"/>
    <property type="match status" value="1"/>
</dbReference>
<keyword evidence="2" id="KW-1185">Reference proteome</keyword>
<dbReference type="Proteomes" id="UP000236742">
    <property type="component" value="Unassembled WGS sequence"/>
</dbReference>
<evidence type="ECO:0000313" key="1">
    <source>
        <dbReference type="EMBL" id="SEG06105.1"/>
    </source>
</evidence>
<gene>
    <name evidence="1" type="ORF">SAMN05421751_109161</name>
</gene>
<dbReference type="InterPro" id="IPR008767">
    <property type="entry name" value="Phage_SPP1_head-tail_adaptor"/>
</dbReference>